<reference evidence="1" key="1">
    <citation type="journal article" date="2014" name="Int. J. Syst. Evol. Microbiol.">
        <title>Complete genome sequence of Corynebacterium casei LMG S-19264T (=DSM 44701T), isolated from a smear-ripened cheese.</title>
        <authorList>
            <consortium name="US DOE Joint Genome Institute (JGI-PGF)"/>
            <person name="Walter F."/>
            <person name="Albersmeier A."/>
            <person name="Kalinowski J."/>
            <person name="Ruckert C."/>
        </authorList>
    </citation>
    <scope>NUCLEOTIDE SEQUENCE</scope>
    <source>
        <strain evidence="1">CGMCC 1.6293</strain>
    </source>
</reference>
<accession>A0A917SXC3</accession>
<protein>
    <recommendedName>
        <fullName evidence="3">SCP2 domain-containing protein</fullName>
    </recommendedName>
</protein>
<evidence type="ECO:0008006" key="3">
    <source>
        <dbReference type="Google" id="ProtNLM"/>
    </source>
</evidence>
<keyword evidence="2" id="KW-1185">Reference proteome</keyword>
<sequence>MFDELTRTAGPGTPLAAQARGLDMRLMLRAGEEDTLLIIRDGSVTEARRGPHVTPSWDTRLSAAPGDWEAFLAAVPRPGYHDIYALLRNGRMAWEGNLLPMMQHLMYIKRLLASLRPEVA</sequence>
<dbReference type="Proteomes" id="UP000649829">
    <property type="component" value="Unassembled WGS sequence"/>
</dbReference>
<organism evidence="1 2">
    <name type="scientific">Pseudooceanicola nanhaiensis</name>
    <dbReference type="NCBI Taxonomy" id="375761"/>
    <lineage>
        <taxon>Bacteria</taxon>
        <taxon>Pseudomonadati</taxon>
        <taxon>Pseudomonadota</taxon>
        <taxon>Alphaproteobacteria</taxon>
        <taxon>Rhodobacterales</taxon>
        <taxon>Paracoccaceae</taxon>
        <taxon>Pseudooceanicola</taxon>
    </lineage>
</organism>
<evidence type="ECO:0000313" key="1">
    <source>
        <dbReference type="EMBL" id="GGM01429.1"/>
    </source>
</evidence>
<comment type="caution">
    <text evidence="1">The sequence shown here is derived from an EMBL/GenBank/DDBJ whole genome shotgun (WGS) entry which is preliminary data.</text>
</comment>
<proteinExistence type="predicted"/>
<evidence type="ECO:0000313" key="2">
    <source>
        <dbReference type="Proteomes" id="UP000649829"/>
    </source>
</evidence>
<reference evidence="1" key="2">
    <citation type="submission" date="2020-09" db="EMBL/GenBank/DDBJ databases">
        <authorList>
            <person name="Sun Q."/>
            <person name="Zhou Y."/>
        </authorList>
    </citation>
    <scope>NUCLEOTIDE SEQUENCE</scope>
    <source>
        <strain evidence="1">CGMCC 1.6293</strain>
    </source>
</reference>
<dbReference type="EMBL" id="BMLF01000002">
    <property type="protein sequence ID" value="GGM01429.1"/>
    <property type="molecule type" value="Genomic_DNA"/>
</dbReference>
<name>A0A917SXC3_9RHOB</name>
<dbReference type="AlphaFoldDB" id="A0A917SXC3"/>
<dbReference type="RefSeq" id="WP_051630702.1">
    <property type="nucleotide sequence ID" value="NZ_BMLF01000002.1"/>
</dbReference>
<gene>
    <name evidence="1" type="ORF">GCM10011534_24110</name>
</gene>